<dbReference type="Gene3D" id="2.40.70.10">
    <property type="entry name" value="Acid Proteases"/>
    <property type="match status" value="4"/>
</dbReference>
<dbReference type="AlphaFoldDB" id="A0AAW2SY39"/>
<dbReference type="InterPro" id="IPR033121">
    <property type="entry name" value="PEPTIDASE_A1"/>
</dbReference>
<evidence type="ECO:0000256" key="2">
    <source>
        <dbReference type="ARBA" id="ARBA00022670"/>
    </source>
</evidence>
<dbReference type="GO" id="GO:0004190">
    <property type="term" value="F:aspartic-type endopeptidase activity"/>
    <property type="evidence" value="ECO:0007669"/>
    <property type="project" value="UniProtKB-KW"/>
</dbReference>
<evidence type="ECO:0000256" key="7">
    <source>
        <dbReference type="ARBA" id="ARBA00023180"/>
    </source>
</evidence>
<keyword evidence="3 9" id="KW-0732">Signal</keyword>
<dbReference type="PANTHER" id="PTHR13683">
    <property type="entry name" value="ASPARTYL PROTEASES"/>
    <property type="match status" value="1"/>
</dbReference>
<evidence type="ECO:0000256" key="5">
    <source>
        <dbReference type="ARBA" id="ARBA00022801"/>
    </source>
</evidence>
<gene>
    <name evidence="11" type="ORF">Scaly_0212500</name>
</gene>
<evidence type="ECO:0000256" key="6">
    <source>
        <dbReference type="ARBA" id="ARBA00023157"/>
    </source>
</evidence>
<reference evidence="11" key="1">
    <citation type="submission" date="2020-06" db="EMBL/GenBank/DDBJ databases">
        <authorList>
            <person name="Li T."/>
            <person name="Hu X."/>
            <person name="Zhang T."/>
            <person name="Song X."/>
            <person name="Zhang H."/>
            <person name="Dai N."/>
            <person name="Sheng W."/>
            <person name="Hou X."/>
            <person name="Wei L."/>
        </authorList>
    </citation>
    <scope>NUCLEOTIDE SEQUENCE</scope>
    <source>
        <strain evidence="11">KEN8</strain>
        <tissue evidence="11">Leaf</tissue>
    </source>
</reference>
<dbReference type="Pfam" id="PF14543">
    <property type="entry name" value="TAXi_N"/>
    <property type="match status" value="2"/>
</dbReference>
<feature type="signal peptide" evidence="9">
    <location>
        <begin position="1"/>
        <end position="21"/>
    </location>
</feature>
<dbReference type="PANTHER" id="PTHR13683:SF798">
    <property type="entry name" value="ASPARTYL PROTEASE AED3-LIKE"/>
    <property type="match status" value="1"/>
</dbReference>
<feature type="domain" description="Peptidase A1" evidence="10">
    <location>
        <begin position="92"/>
        <end position="422"/>
    </location>
</feature>
<feature type="active site" evidence="8">
    <location>
        <position position="110"/>
    </location>
</feature>
<evidence type="ECO:0000256" key="9">
    <source>
        <dbReference type="SAM" id="SignalP"/>
    </source>
</evidence>
<accession>A0AAW2SY39</accession>
<keyword evidence="5" id="KW-0378">Hydrolase</keyword>
<protein>
    <submittedName>
        <fullName evidence="11">Aspartyl protease AED3</fullName>
    </submittedName>
</protein>
<proteinExistence type="inferred from homology"/>
<dbReference type="GO" id="GO:0006508">
    <property type="term" value="P:proteolysis"/>
    <property type="evidence" value="ECO:0007669"/>
    <property type="project" value="UniProtKB-KW"/>
</dbReference>
<evidence type="ECO:0000256" key="8">
    <source>
        <dbReference type="PIRSR" id="PIRSR601461-1"/>
    </source>
</evidence>
<dbReference type="SUPFAM" id="SSF50630">
    <property type="entry name" value="Acid proteases"/>
    <property type="match status" value="2"/>
</dbReference>
<dbReference type="InterPro" id="IPR032799">
    <property type="entry name" value="TAXi_C"/>
</dbReference>
<dbReference type="PROSITE" id="PS51767">
    <property type="entry name" value="PEPTIDASE_A1"/>
    <property type="match status" value="2"/>
</dbReference>
<organism evidence="11">
    <name type="scientific">Sesamum calycinum</name>
    <dbReference type="NCBI Taxonomy" id="2727403"/>
    <lineage>
        <taxon>Eukaryota</taxon>
        <taxon>Viridiplantae</taxon>
        <taxon>Streptophyta</taxon>
        <taxon>Embryophyta</taxon>
        <taxon>Tracheophyta</taxon>
        <taxon>Spermatophyta</taxon>
        <taxon>Magnoliopsida</taxon>
        <taxon>eudicotyledons</taxon>
        <taxon>Gunneridae</taxon>
        <taxon>Pentapetalae</taxon>
        <taxon>asterids</taxon>
        <taxon>lamiids</taxon>
        <taxon>Lamiales</taxon>
        <taxon>Pedaliaceae</taxon>
        <taxon>Sesamum</taxon>
    </lineage>
</organism>
<dbReference type="Pfam" id="PF14541">
    <property type="entry name" value="TAXi_C"/>
    <property type="match status" value="2"/>
</dbReference>
<evidence type="ECO:0000256" key="3">
    <source>
        <dbReference type="ARBA" id="ARBA00022729"/>
    </source>
</evidence>
<evidence type="ECO:0000259" key="10">
    <source>
        <dbReference type="PROSITE" id="PS51767"/>
    </source>
</evidence>
<name>A0AAW2SY39_9LAMI</name>
<comment type="caution">
    <text evidence="11">The sequence shown here is derived from an EMBL/GenBank/DDBJ whole genome shotgun (WGS) entry which is preliminary data.</text>
</comment>
<dbReference type="FunFam" id="2.40.70.10:FF:000040">
    <property type="entry name" value="aspartyl protease AED3"/>
    <property type="match status" value="1"/>
</dbReference>
<evidence type="ECO:0000313" key="11">
    <source>
        <dbReference type="EMBL" id="KAL0397641.1"/>
    </source>
</evidence>
<sequence length="787" mass="84575">MKKALDLFSLATLLMLSLVQALFTPNTNIKIYHANTLLISPFSPTSQLSWEHTVLQMQSNDNARLHYLSSRASARPIVPIAAGMTITHNPSYIVRARIGTPPQTLLMAVDTGNDASWIPCTGCLGCSATSFDSAKSSTFRTLPCDATQCSQVPSSSCGGATCGFNWSYGGSSFSANLVQDAVGLTSNPIAGYTFGCVQTAKGTSLPPQGLLGLGRGPLSLTSQTSELYQSTFSYCLPNLKSANFTGSLKLGPENQPKKINCTPLLRNERRSSLYYANLTAIKVGRHVVCIPPTAFAFNPSTGGGTFFDSGTMFTSLVKPAYTAVRDELRRRMGNATLSSLGGFDTCYTVPIVVPTITFMFPDMNMTLHQDNFLIRSSYGTTSCLAMMAAPDNVDSEVNVIGSFQQQNQRIVIDELNSRVCVSREPCSKLPRLPARTQLSWQDTVLQMQSNDKARLLYLSSLVAGRSIVPLASARAVVQNPTYIVKAKIGTPAQTLLMAVDTSNDAAWVPCTGCVGCSSTTYNSAKSSTFKPLKCGAAQCSQVPNPSCDGATCGFNMTYGSSAVTATLVQDNVTLATDSIHGYTFGLYRSTFSYCLPSYKSVGFTGSLRLGPNSQPLRIKTTQLLKNPRRSSFYYVNLMAIRVGRRVVNIPPSAFAFDPNTGAGTVFDSGTVFTSLVKPAYTAVRDEVRRRMGNATVSSLGGFDTCYSVPFNVPTITFMFSGMNVTLPQDNFIIRSSSSTISCLAMAAAPEGNVNSVLNVIASFQQQNHRILIDVPNSRLGVAREPCS</sequence>
<dbReference type="InterPro" id="IPR032861">
    <property type="entry name" value="TAXi_N"/>
</dbReference>
<keyword evidence="6" id="KW-1015">Disulfide bond</keyword>
<evidence type="ECO:0000256" key="1">
    <source>
        <dbReference type="ARBA" id="ARBA00007447"/>
    </source>
</evidence>
<feature type="active site" evidence="8">
    <location>
        <position position="308"/>
    </location>
</feature>
<feature type="chain" id="PRO_5043777808" evidence="9">
    <location>
        <begin position="22"/>
        <end position="787"/>
    </location>
</feature>
<dbReference type="EMBL" id="JACGWM010000001">
    <property type="protein sequence ID" value="KAL0397641.1"/>
    <property type="molecule type" value="Genomic_DNA"/>
</dbReference>
<keyword evidence="2 11" id="KW-0645">Protease</keyword>
<reference evidence="11" key="2">
    <citation type="journal article" date="2024" name="Plant">
        <title>Genomic evolution and insights into agronomic trait innovations of Sesamum species.</title>
        <authorList>
            <person name="Miao H."/>
            <person name="Wang L."/>
            <person name="Qu L."/>
            <person name="Liu H."/>
            <person name="Sun Y."/>
            <person name="Le M."/>
            <person name="Wang Q."/>
            <person name="Wei S."/>
            <person name="Zheng Y."/>
            <person name="Lin W."/>
            <person name="Duan Y."/>
            <person name="Cao H."/>
            <person name="Xiong S."/>
            <person name="Wang X."/>
            <person name="Wei L."/>
            <person name="Li C."/>
            <person name="Ma Q."/>
            <person name="Ju M."/>
            <person name="Zhao R."/>
            <person name="Li G."/>
            <person name="Mu C."/>
            <person name="Tian Q."/>
            <person name="Mei H."/>
            <person name="Zhang T."/>
            <person name="Gao T."/>
            <person name="Zhang H."/>
        </authorList>
    </citation>
    <scope>NUCLEOTIDE SEQUENCE</scope>
    <source>
        <strain evidence="11">KEN8</strain>
    </source>
</reference>
<comment type="similarity">
    <text evidence="1">Belongs to the peptidase A1 family.</text>
</comment>
<dbReference type="InterPro" id="IPR021109">
    <property type="entry name" value="Peptidase_aspartic_dom_sf"/>
</dbReference>
<keyword evidence="7" id="KW-0325">Glycoprotein</keyword>
<feature type="domain" description="Peptidase A1" evidence="10">
    <location>
        <begin position="482"/>
        <end position="782"/>
    </location>
</feature>
<dbReference type="InterPro" id="IPR001461">
    <property type="entry name" value="Aspartic_peptidase_A1"/>
</dbReference>
<evidence type="ECO:0000256" key="4">
    <source>
        <dbReference type="ARBA" id="ARBA00022750"/>
    </source>
</evidence>
<dbReference type="FunFam" id="2.40.70.10:FF:000022">
    <property type="entry name" value="Aspartyl protease AED3"/>
    <property type="match status" value="1"/>
</dbReference>
<keyword evidence="4" id="KW-0064">Aspartyl protease</keyword>